<sequence>MGKYLVSPSTHQAPNGRFGASFSFQRSPGNGSYCRVFRFDKTFASAEAARIFAVTQGWLQSSMPKPPVC</sequence>
<keyword evidence="2" id="KW-1185">Reference proteome</keyword>
<evidence type="ECO:0000313" key="2">
    <source>
        <dbReference type="Proteomes" id="UP001058290"/>
    </source>
</evidence>
<proteinExistence type="predicted"/>
<reference evidence="1" key="1">
    <citation type="submission" date="2022-09" db="EMBL/GenBank/DDBJ databases">
        <title>Bacterial diversity in gut of crayfish and pufferfish.</title>
        <authorList>
            <person name="Huang Y."/>
        </authorList>
    </citation>
    <scope>NUCLEOTIDE SEQUENCE</scope>
    <source>
        <strain evidence="1">PR12</strain>
    </source>
</reference>
<gene>
    <name evidence="1" type="ORF">N4T19_15835</name>
</gene>
<dbReference type="RefSeq" id="WP_116927500.1">
    <property type="nucleotide sequence ID" value="NZ_CP104377.1"/>
</dbReference>
<protein>
    <recommendedName>
        <fullName evidence="3">AP2/ERF domain-containing protein</fullName>
    </recommendedName>
</protein>
<evidence type="ECO:0000313" key="1">
    <source>
        <dbReference type="EMBL" id="UXC20878.1"/>
    </source>
</evidence>
<dbReference type="EMBL" id="CP104377">
    <property type="protein sequence ID" value="UXC20878.1"/>
    <property type="molecule type" value="Genomic_DNA"/>
</dbReference>
<accession>A0ABY6A3W5</accession>
<organism evidence="1 2">
    <name type="scientific">Comamonas squillarum</name>
    <dbReference type="NCBI Taxonomy" id="2977320"/>
    <lineage>
        <taxon>Bacteria</taxon>
        <taxon>Pseudomonadati</taxon>
        <taxon>Pseudomonadota</taxon>
        <taxon>Betaproteobacteria</taxon>
        <taxon>Burkholderiales</taxon>
        <taxon>Comamonadaceae</taxon>
        <taxon>Comamonas</taxon>
    </lineage>
</organism>
<evidence type="ECO:0008006" key="3">
    <source>
        <dbReference type="Google" id="ProtNLM"/>
    </source>
</evidence>
<name>A0ABY6A3W5_9BURK</name>
<dbReference type="Proteomes" id="UP001058290">
    <property type="component" value="Chromosome"/>
</dbReference>